<evidence type="ECO:0000256" key="2">
    <source>
        <dbReference type="ARBA" id="ARBA00022806"/>
    </source>
</evidence>
<keyword evidence="2" id="KW-0067">ATP-binding</keyword>
<feature type="domain" description="PD-(D/E)XK endonuclease-like" evidence="4">
    <location>
        <begin position="310"/>
        <end position="552"/>
    </location>
</feature>
<protein>
    <recommendedName>
        <fullName evidence="4">PD-(D/E)XK endonuclease-like domain-containing protein</fullName>
    </recommendedName>
</protein>
<keyword evidence="6" id="KW-1185">Reference proteome</keyword>
<comment type="caution">
    <text evidence="5">The sequence shown here is derived from an EMBL/GenBank/DDBJ whole genome shotgun (WGS) entry which is preliminary data.</text>
</comment>
<reference evidence="6" key="1">
    <citation type="journal article" date="2019" name="Int. J. Syst. Evol. Microbiol.">
        <title>The Global Catalogue of Microorganisms (GCM) 10K type strain sequencing project: providing services to taxonomists for standard genome sequencing and annotation.</title>
        <authorList>
            <consortium name="The Broad Institute Genomics Platform"/>
            <consortium name="The Broad Institute Genome Sequencing Center for Infectious Disease"/>
            <person name="Wu L."/>
            <person name="Ma J."/>
        </authorList>
    </citation>
    <scope>NUCLEOTIDE SEQUENCE [LARGE SCALE GENOMIC DNA]</scope>
    <source>
        <strain evidence="6">JCM 17388</strain>
    </source>
</reference>
<evidence type="ECO:0000256" key="1">
    <source>
        <dbReference type="ARBA" id="ARBA00022763"/>
    </source>
</evidence>
<evidence type="ECO:0000259" key="4">
    <source>
        <dbReference type="Pfam" id="PF12705"/>
    </source>
</evidence>
<evidence type="ECO:0000313" key="5">
    <source>
        <dbReference type="EMBL" id="GAA4188173.1"/>
    </source>
</evidence>
<keyword evidence="2" id="KW-0547">Nucleotide-binding</keyword>
<keyword evidence="2" id="KW-0347">Helicase</keyword>
<accession>A0ABP8AQL7</accession>
<evidence type="ECO:0000256" key="3">
    <source>
        <dbReference type="ARBA" id="ARBA00023204"/>
    </source>
</evidence>
<dbReference type="Pfam" id="PF12705">
    <property type="entry name" value="PDDEXK_1"/>
    <property type="match status" value="1"/>
</dbReference>
<dbReference type="Proteomes" id="UP001501251">
    <property type="component" value="Unassembled WGS sequence"/>
</dbReference>
<name>A0ABP8AQL7_9ACTN</name>
<dbReference type="RefSeq" id="WP_344917761.1">
    <property type="nucleotide sequence ID" value="NZ_BAABAQ010000003.1"/>
</dbReference>
<evidence type="ECO:0000313" key="6">
    <source>
        <dbReference type="Proteomes" id="UP001501251"/>
    </source>
</evidence>
<keyword evidence="3" id="KW-0234">DNA repair</keyword>
<keyword evidence="2" id="KW-0378">Hydrolase</keyword>
<organism evidence="5 6">
    <name type="scientific">Streptosporangium oxazolinicum</name>
    <dbReference type="NCBI Taxonomy" id="909287"/>
    <lineage>
        <taxon>Bacteria</taxon>
        <taxon>Bacillati</taxon>
        <taxon>Actinomycetota</taxon>
        <taxon>Actinomycetes</taxon>
        <taxon>Streptosporangiales</taxon>
        <taxon>Streptosporangiaceae</taxon>
        <taxon>Streptosporangium</taxon>
    </lineage>
</organism>
<dbReference type="EMBL" id="BAABAQ010000003">
    <property type="protein sequence ID" value="GAA4188173.1"/>
    <property type="molecule type" value="Genomic_DNA"/>
</dbReference>
<keyword evidence="1" id="KW-0227">DNA damage</keyword>
<gene>
    <name evidence="5" type="ORF">GCM10022252_22990</name>
</gene>
<proteinExistence type="predicted"/>
<sequence>MTTWIPPLGTVGDGSLVRTGLPSSREDARDCPAAVAVKARPWIRADPGSPRRYEPLQSFTLKPLMDMLDLIEHQGMTVTQAMTDLRRTHGTFGRKGRPPAHPGLVEWTAAAAPRYLAARAAQEAEGAARTHPVPDEWVAGKVLRSPDRRGATRYEQTAWGRRYTSSDGSIRELWLLSFGVVNRERSTAELAAAAHTVVFGIPSAARYGEPYRPVKGLPAFRTARPRRVRVVGVGCSDGGSAVLLDWDAEEVRDRYAEHAVPALGRAVDGTDRVPGSGCVGCRALNGCTAPHRAPGVLALSPGRPRPRRSVSASDLRAHDECPARFHLTRQLKLRSPRPESTAILRGRAVDAWLNERHAALPSQGCRHSKGPGDPGRWSAGGHVLTGDEARAGARMIAEHTALCPLDGLGPGEQVRVQPQLTCYDPELDVVVISTPDLLHTRGGGWIWRETKTAGNHLWEGRPLMRTYPQLALAVLMMASGVLDGDMRRSRVELEMLYPDDGGLEELDPGLPSVVDEARAVIAEMAGPWLRDTAYAPKPGRHCGDCEALDWCRPGREHLDTLPGSSR</sequence>
<dbReference type="InterPro" id="IPR038726">
    <property type="entry name" value="PDDEXK_AddAB-type"/>
</dbReference>